<dbReference type="InterPro" id="IPR041679">
    <property type="entry name" value="DNA2/NAM7-like_C"/>
</dbReference>
<feature type="domain" description="Restriction endonuclease type II-like" evidence="10">
    <location>
        <begin position="1335"/>
        <end position="1428"/>
    </location>
</feature>
<dbReference type="PANTHER" id="PTHR43788:SF8">
    <property type="entry name" value="DNA-BINDING PROTEIN SMUBP-2"/>
    <property type="match status" value="1"/>
</dbReference>
<dbReference type="EMBL" id="CP132970">
    <property type="protein sequence ID" value="XBW05037.1"/>
    <property type="molecule type" value="Genomic_DNA"/>
</dbReference>
<dbReference type="InterPro" id="IPR049468">
    <property type="entry name" value="Restrct_endonuc-II-like_dom"/>
</dbReference>
<evidence type="ECO:0000259" key="10">
    <source>
        <dbReference type="Pfam" id="PF18741"/>
    </source>
</evidence>
<evidence type="ECO:0000256" key="3">
    <source>
        <dbReference type="ARBA" id="ARBA00022801"/>
    </source>
</evidence>
<feature type="domain" description="DNA2/NAM7 helicase helicase" evidence="8">
    <location>
        <begin position="344"/>
        <end position="495"/>
    </location>
</feature>
<keyword evidence="6" id="KW-0175">Coiled coil</keyword>
<feature type="coiled-coil region" evidence="6">
    <location>
        <begin position="436"/>
        <end position="477"/>
    </location>
</feature>
<proteinExistence type="inferred from homology"/>
<keyword evidence="3" id="KW-0378">Hydrolase</keyword>
<dbReference type="SUPFAM" id="SSF52540">
    <property type="entry name" value="P-loop containing nucleoside triphosphate hydrolases"/>
    <property type="match status" value="2"/>
</dbReference>
<evidence type="ECO:0000259" key="9">
    <source>
        <dbReference type="Pfam" id="PF13087"/>
    </source>
</evidence>
<dbReference type="RefSeq" id="WP_231912138.1">
    <property type="nucleotide sequence ID" value="NZ_CP132970.1"/>
</dbReference>
<dbReference type="Gene3D" id="3.40.50.300">
    <property type="entry name" value="P-loop containing nucleotide triphosphate hydrolases"/>
    <property type="match status" value="3"/>
</dbReference>
<keyword evidence="5" id="KW-0067">ATP-binding</keyword>
<feature type="region of interest" description="Disordered" evidence="7">
    <location>
        <begin position="1436"/>
        <end position="1456"/>
    </location>
</feature>
<dbReference type="InterPro" id="IPR050534">
    <property type="entry name" value="Coronavir_polyprotein_1ab"/>
</dbReference>
<evidence type="ECO:0000313" key="11">
    <source>
        <dbReference type="EMBL" id="XBW05037.1"/>
    </source>
</evidence>
<evidence type="ECO:0000256" key="1">
    <source>
        <dbReference type="ARBA" id="ARBA00007913"/>
    </source>
</evidence>
<gene>
    <name evidence="11" type="ORF">RBB84_03430</name>
</gene>
<dbReference type="InterPro" id="IPR041677">
    <property type="entry name" value="DNA2/NAM7_AAA_11"/>
</dbReference>
<dbReference type="PANTHER" id="PTHR43788">
    <property type="entry name" value="DNA2/NAM7 HELICASE FAMILY MEMBER"/>
    <property type="match status" value="1"/>
</dbReference>
<keyword evidence="2" id="KW-0547">Nucleotide-binding</keyword>
<dbReference type="InterPro" id="IPR047187">
    <property type="entry name" value="SF1_C_Upf1"/>
</dbReference>
<dbReference type="GO" id="GO:0004386">
    <property type="term" value="F:helicase activity"/>
    <property type="evidence" value="ECO:0007669"/>
    <property type="project" value="UniProtKB-KW"/>
</dbReference>
<organism evidence="11">
    <name type="scientific">Rhodococcus sp. D-6</name>
    <dbReference type="NCBI Taxonomy" id="1387842"/>
    <lineage>
        <taxon>Bacteria</taxon>
        <taxon>Bacillati</taxon>
        <taxon>Actinomycetota</taxon>
        <taxon>Actinomycetes</taxon>
        <taxon>Mycobacteriales</taxon>
        <taxon>Nocardiaceae</taxon>
        <taxon>Rhodococcus</taxon>
    </lineage>
</organism>
<evidence type="ECO:0000256" key="6">
    <source>
        <dbReference type="SAM" id="Coils"/>
    </source>
</evidence>
<evidence type="ECO:0000259" key="8">
    <source>
        <dbReference type="Pfam" id="PF13086"/>
    </source>
</evidence>
<sequence>MGSGEREPELRDRVQRLLAFLAELVKARSAPVRVVDKHRAVMSLEEGNIRAGLRAHAASGDIILRARRAQLEEPPRPPAELAKYVHGDIAESAVEPELDPQAIDIDGLDAWLTDWRTWAVVDRERQAASHLYSFLQRAMLDLEDQPESLELVVASGLLHLSEGVAGARVHTHLITQTALIERQGDSGDLVVRLSPNAGPSLEDVQLLTGLEVFDPTSVRELHDALVTQVASPLDPAARAFLKSWAERALTVPVDVVDRADEASSSDAFVTPSPVLVLRKRGAHALIEYYSRMTEAAADESNPVPLGLAQLVEAIEPADRVAWLDRIGTPSTEFTGEQLLPLPANEEQRDIIDRLAGDSGVVVEGPPGTGKTHTIANIVAALLARGQRVLVTSEKAQALRVLREKLPSELQELCVAVTDPVHGGTVELTRSVSEIAIRKAQFNVRRAQERIDELATQRNDALERRATLMEQIRQARAEETEAHADVAAGYEGTAASIVRRVRAHESKYAWLPAPLLTDTPPLTVDELVTLHSLHQRSSVERARRRQQRFPELSLPTQRELQYACAAVSQASSGTTNGETQGLLRVLEGASLEALGRIRDLCEQLQGALEDADRLDARIQRVADDVLSGRAQHLWGKTAELARLVQAAQEADRIVGASSVDTSVTGRQAFEAYDALARKLEAGDTWRSGFTRFRRSDEQSAVEALGEIATVEGVAATTAQTARIVAEHLRALEAIRVARVVLRDLGIDIELDESRSRAVGILAFLDRDRAIVDNLVARVHDVETALRDVHPGAPRITSIEQARSTAESARTIAAAGTAEASKNWLESIGMYVRSQISGGASPEGRALARALHDADFDAINAALDAWDRAAGEQREELELVSLHARLTTAAPALAQALAENPLSLAWPVRLADIDEAWAWRRADEWVRRFHERSDDGQFERDLDALEKDIARLTTELVEEKAWSACLDRTTAEQVQALHSYRDHIASIGKGTGRYAERYRAAAREAMQVAQGAVPAWVMPLQQVLASIPPEQNSFDVVIVDEASQTDISSLFLLWLAPRVIVVGDDKQCAPSAVSLGALDGVFSRLDSYLPDIPNYLRDSFTPRSSLFSLLRSRFGSIVRLREHFRSMPEIIAWSSDQFYADDPLVPMRQYGSDRLQPLRTTLVEDGAVSGQNSTLTNYAEAHALVDTLVKCVEDPAYDGKTFGVVVLQGQLQVDIIQNELLERLTPEQWEERRLRVGTPPDFQGDERNVVFLSMVVAPEQNIAALTRTEYQRRFNVAASRAQDQLWLFHSRTIDTLRRTDLRYSLLTHMRTTSPRPAEPMPDGVTRDERHEAFDSLFQQDVFLDVAARGYHVNPRVEVNGHFIDLVVTGAEGKLAVACDDEQWHTSPERQSADLERERELHRSGWKFWRVRESEYYLDPVAALSGLWEELERRGITPGRVDTPAPALSRPSTEFRTDGQSHEFVESVGRTDATVVDEIPNLGTRMNAGTDDH</sequence>
<comment type="similarity">
    <text evidence="1">Belongs to the DNA2/NAM7 helicase family.</text>
</comment>
<dbReference type="GO" id="GO:0005524">
    <property type="term" value="F:ATP binding"/>
    <property type="evidence" value="ECO:0007669"/>
    <property type="project" value="UniProtKB-KW"/>
</dbReference>
<dbReference type="InterPro" id="IPR027417">
    <property type="entry name" value="P-loop_NTPase"/>
</dbReference>
<dbReference type="Gene3D" id="3.40.960.10">
    <property type="entry name" value="VSR Endonuclease"/>
    <property type="match status" value="1"/>
</dbReference>
<evidence type="ECO:0000256" key="5">
    <source>
        <dbReference type="ARBA" id="ARBA00022840"/>
    </source>
</evidence>
<dbReference type="Pfam" id="PF18741">
    <property type="entry name" value="MTES_1575"/>
    <property type="match status" value="1"/>
</dbReference>
<dbReference type="Pfam" id="PF13087">
    <property type="entry name" value="AAA_12"/>
    <property type="match status" value="1"/>
</dbReference>
<dbReference type="CDD" id="cd18808">
    <property type="entry name" value="SF1_C_Upf1"/>
    <property type="match status" value="1"/>
</dbReference>
<dbReference type="GO" id="GO:0016787">
    <property type="term" value="F:hydrolase activity"/>
    <property type="evidence" value="ECO:0007669"/>
    <property type="project" value="UniProtKB-KW"/>
</dbReference>
<evidence type="ECO:0000256" key="4">
    <source>
        <dbReference type="ARBA" id="ARBA00022806"/>
    </source>
</evidence>
<dbReference type="KEGG" id="rhox:RBB84_03430"/>
<keyword evidence="4" id="KW-0347">Helicase</keyword>
<evidence type="ECO:0000256" key="2">
    <source>
        <dbReference type="ARBA" id="ARBA00022741"/>
    </source>
</evidence>
<feature type="domain" description="DNA2/NAM7 helicase-like C-terminal" evidence="9">
    <location>
        <begin position="1102"/>
        <end position="1286"/>
    </location>
</feature>
<accession>A0AAU7UYS0</accession>
<protein>
    <submittedName>
        <fullName evidence="11">AAA domain-containing protein</fullName>
    </submittedName>
</protein>
<name>A0AAU7UYS0_9NOCA</name>
<reference evidence="11" key="1">
    <citation type="submission" date="2023-08" db="EMBL/GenBank/DDBJ databases">
        <title>The novel hydrolase IpcH responsible for the initial isoprocarb degradation step in Rhodococcus sp. D-6.</title>
        <authorList>
            <person name="Zhu Q."/>
        </authorList>
    </citation>
    <scope>NUCLEOTIDE SEQUENCE</scope>
    <source>
        <strain evidence="11">D-6</strain>
    </source>
</reference>
<evidence type="ECO:0000256" key="7">
    <source>
        <dbReference type="SAM" id="MobiDB-lite"/>
    </source>
</evidence>
<feature type="coiled-coil region" evidence="6">
    <location>
        <begin position="596"/>
        <end position="623"/>
    </location>
</feature>
<dbReference type="Pfam" id="PF13086">
    <property type="entry name" value="AAA_11"/>
    <property type="match status" value="1"/>
</dbReference>